<accession>A0A132A9S6</accession>
<comment type="caution">
    <text evidence="1">The sequence shown here is derived from an EMBL/GenBank/DDBJ whole genome shotgun (WGS) entry which is preliminary data.</text>
</comment>
<dbReference type="Proteomes" id="UP000616769">
    <property type="component" value="Unassembled WGS sequence"/>
</dbReference>
<organism evidence="1 2">
    <name type="scientific">Sarcoptes scabiei</name>
    <name type="common">Itch mite</name>
    <name type="synonym">Acarus scabiei</name>
    <dbReference type="NCBI Taxonomy" id="52283"/>
    <lineage>
        <taxon>Eukaryota</taxon>
        <taxon>Metazoa</taxon>
        <taxon>Ecdysozoa</taxon>
        <taxon>Arthropoda</taxon>
        <taxon>Chelicerata</taxon>
        <taxon>Arachnida</taxon>
        <taxon>Acari</taxon>
        <taxon>Acariformes</taxon>
        <taxon>Sarcoptiformes</taxon>
        <taxon>Astigmata</taxon>
        <taxon>Psoroptidia</taxon>
        <taxon>Sarcoptoidea</taxon>
        <taxon>Sarcoptidae</taxon>
        <taxon>Sarcoptinae</taxon>
        <taxon>Sarcoptes</taxon>
    </lineage>
</organism>
<sequence>MCPIDLIYEKNNEIFRGRRRRGAKNDEFQLRYTNKQTIPYYLSKLITFDFACLFASLNATK</sequence>
<protein>
    <submittedName>
        <fullName evidence="1">Uncharacterized protein</fullName>
    </submittedName>
</protein>
<proteinExistence type="predicted"/>
<gene>
    <name evidence="1" type="ORF">QR98_0056870</name>
</gene>
<reference evidence="1 2" key="1">
    <citation type="journal article" date="2015" name="Parasit. Vectors">
        <title>Draft genome of the scabies mite.</title>
        <authorList>
            <person name="Rider S.D.Jr."/>
            <person name="Morgan M.S."/>
            <person name="Arlian L.G."/>
        </authorList>
    </citation>
    <scope>NUCLEOTIDE SEQUENCE [LARGE SCALE GENOMIC DNA]</scope>
    <source>
        <strain evidence="1">Arlian Lab</strain>
    </source>
</reference>
<dbReference type="VEuPathDB" id="VectorBase:SSCA008098"/>
<evidence type="ECO:0000313" key="1">
    <source>
        <dbReference type="EMBL" id="KPM07200.1"/>
    </source>
</evidence>
<name>A0A132A9S6_SARSC</name>
<dbReference type="EMBL" id="JXLN01011389">
    <property type="protein sequence ID" value="KPM07200.1"/>
    <property type="molecule type" value="Genomic_DNA"/>
</dbReference>
<evidence type="ECO:0000313" key="2">
    <source>
        <dbReference type="Proteomes" id="UP000616769"/>
    </source>
</evidence>
<dbReference type="AlphaFoldDB" id="A0A132A9S6"/>